<organism evidence="2 3">
    <name type="scientific">Moniliophthora roreri (strain MCA 2997)</name>
    <name type="common">Cocoa frosty pod rot fungus</name>
    <name type="synonym">Crinipellis roreri</name>
    <dbReference type="NCBI Taxonomy" id="1381753"/>
    <lineage>
        <taxon>Eukaryota</taxon>
        <taxon>Fungi</taxon>
        <taxon>Dikarya</taxon>
        <taxon>Basidiomycota</taxon>
        <taxon>Agaricomycotina</taxon>
        <taxon>Agaricomycetes</taxon>
        <taxon>Agaricomycetidae</taxon>
        <taxon>Agaricales</taxon>
        <taxon>Marasmiineae</taxon>
        <taxon>Marasmiaceae</taxon>
        <taxon>Moniliophthora</taxon>
    </lineage>
</organism>
<dbReference type="EMBL" id="AWSO01000486">
    <property type="protein sequence ID" value="ESK90028.1"/>
    <property type="molecule type" value="Genomic_DNA"/>
</dbReference>
<dbReference type="KEGG" id="mrr:Moror_7918"/>
<evidence type="ECO:0000313" key="3">
    <source>
        <dbReference type="Proteomes" id="UP000017559"/>
    </source>
</evidence>
<evidence type="ECO:0000256" key="1">
    <source>
        <dbReference type="SAM" id="MobiDB-lite"/>
    </source>
</evidence>
<comment type="caution">
    <text evidence="2">The sequence shown here is derived from an EMBL/GenBank/DDBJ whole genome shotgun (WGS) entry which is preliminary data.</text>
</comment>
<evidence type="ECO:0000313" key="2">
    <source>
        <dbReference type="EMBL" id="ESK90028.1"/>
    </source>
</evidence>
<name>V2WT41_MONRO</name>
<dbReference type="HOGENOM" id="CLU_1678366_0_0_1"/>
<gene>
    <name evidence="2" type="ORF">Moror_7918</name>
</gene>
<feature type="region of interest" description="Disordered" evidence="1">
    <location>
        <begin position="131"/>
        <end position="157"/>
    </location>
</feature>
<keyword evidence="3" id="KW-1185">Reference proteome</keyword>
<protein>
    <submittedName>
        <fullName evidence="2">Uncharacterized protein</fullName>
    </submittedName>
</protein>
<reference evidence="2 3" key="1">
    <citation type="journal article" date="2014" name="BMC Genomics">
        <title>Genome and secretome analysis of the hemibiotrophic fungal pathogen, Moniliophthora roreri, which causes frosty pod rot disease of cacao: mechanisms of the biotrophic and necrotrophic phases.</title>
        <authorList>
            <person name="Meinhardt L.W."/>
            <person name="Costa G.G.L."/>
            <person name="Thomazella D.P.T."/>
            <person name="Teixeira P.J.P.L."/>
            <person name="Carazzolle M.F."/>
            <person name="Schuster S.C."/>
            <person name="Carlson J.E."/>
            <person name="Guiltinan M.J."/>
            <person name="Mieczkowski P."/>
            <person name="Farmer A."/>
            <person name="Ramaraj T."/>
            <person name="Crozier J."/>
            <person name="Davis R.E."/>
            <person name="Shao J."/>
            <person name="Melnick R.L."/>
            <person name="Pereira G.A.G."/>
            <person name="Bailey B.A."/>
        </authorList>
    </citation>
    <scope>NUCLEOTIDE SEQUENCE [LARGE SCALE GENOMIC DNA]</scope>
    <source>
        <strain evidence="2 3">MCA 2997</strain>
    </source>
</reference>
<accession>V2WT41</accession>
<dbReference type="Proteomes" id="UP000017559">
    <property type="component" value="Unassembled WGS sequence"/>
</dbReference>
<sequence>MHYCSAFLPWRRCIAGAPLSLGIIMSEFSVQVWGPPPARSLTLRASFTRRSQAPNHRLASTYTPDRLTQSLSPSELQSYTVLFRGLCSRVFFTATASERRYGLGSMNSGKYASRQDSSSRVDVLNLSRVTLNASRHPTGPESVPHNRPRVSEPTSTF</sequence>
<dbReference type="AlphaFoldDB" id="V2WT41"/>
<proteinExistence type="predicted"/>